<feature type="compositionally biased region" description="Polar residues" evidence="1">
    <location>
        <begin position="204"/>
        <end position="217"/>
    </location>
</feature>
<keyword evidence="3" id="KW-1185">Reference proteome</keyword>
<feature type="region of interest" description="Disordered" evidence="1">
    <location>
        <begin position="68"/>
        <end position="87"/>
    </location>
</feature>
<reference evidence="2 3" key="1">
    <citation type="journal article" date="2019" name="Plant Biotechnol. J.">
        <title>The red bayberry genome and genetic basis of sex determination.</title>
        <authorList>
            <person name="Jia H.M."/>
            <person name="Jia H.J."/>
            <person name="Cai Q.L."/>
            <person name="Wang Y."/>
            <person name="Zhao H.B."/>
            <person name="Yang W.F."/>
            <person name="Wang G.Y."/>
            <person name="Li Y.H."/>
            <person name="Zhan D.L."/>
            <person name="Shen Y.T."/>
            <person name="Niu Q.F."/>
            <person name="Chang L."/>
            <person name="Qiu J."/>
            <person name="Zhao L."/>
            <person name="Xie H.B."/>
            <person name="Fu W.Y."/>
            <person name="Jin J."/>
            <person name="Li X.W."/>
            <person name="Jiao Y."/>
            <person name="Zhou C.C."/>
            <person name="Tu T."/>
            <person name="Chai C.Y."/>
            <person name="Gao J.L."/>
            <person name="Fan L.J."/>
            <person name="van de Weg E."/>
            <person name="Wang J.Y."/>
            <person name="Gao Z.S."/>
        </authorList>
    </citation>
    <scope>NUCLEOTIDE SEQUENCE [LARGE SCALE GENOMIC DNA]</scope>
    <source>
        <tissue evidence="2">Leaves</tissue>
    </source>
</reference>
<name>A0A6A1VQZ0_9ROSI</name>
<feature type="compositionally biased region" description="Low complexity" evidence="1">
    <location>
        <begin position="176"/>
        <end position="185"/>
    </location>
</feature>
<accession>A0A6A1VQZ0</accession>
<dbReference type="OrthoDB" id="1730767at2759"/>
<protein>
    <submittedName>
        <fullName evidence="2">ATP-dependent helicase BRM</fullName>
    </submittedName>
</protein>
<keyword evidence="2" id="KW-0547">Nucleotide-binding</keyword>
<keyword evidence="2" id="KW-0347">Helicase</keyword>
<organism evidence="2 3">
    <name type="scientific">Morella rubra</name>
    <name type="common">Chinese bayberry</name>
    <dbReference type="NCBI Taxonomy" id="262757"/>
    <lineage>
        <taxon>Eukaryota</taxon>
        <taxon>Viridiplantae</taxon>
        <taxon>Streptophyta</taxon>
        <taxon>Embryophyta</taxon>
        <taxon>Tracheophyta</taxon>
        <taxon>Spermatophyta</taxon>
        <taxon>Magnoliopsida</taxon>
        <taxon>eudicotyledons</taxon>
        <taxon>Gunneridae</taxon>
        <taxon>Pentapetalae</taxon>
        <taxon>rosids</taxon>
        <taxon>fabids</taxon>
        <taxon>Fagales</taxon>
        <taxon>Myricaceae</taxon>
        <taxon>Morella</taxon>
    </lineage>
</organism>
<evidence type="ECO:0000256" key="1">
    <source>
        <dbReference type="SAM" id="MobiDB-lite"/>
    </source>
</evidence>
<keyword evidence="2" id="KW-0067">ATP-binding</keyword>
<dbReference type="GO" id="GO:0004386">
    <property type="term" value="F:helicase activity"/>
    <property type="evidence" value="ECO:0007669"/>
    <property type="project" value="UniProtKB-KW"/>
</dbReference>
<feature type="compositionally biased region" description="Basic and acidic residues" evidence="1">
    <location>
        <begin position="116"/>
        <end position="130"/>
    </location>
</feature>
<keyword evidence="2" id="KW-0378">Hydrolase</keyword>
<proteinExistence type="predicted"/>
<sequence length="250" mass="27180">MNALSLPSKTQRGKTIKEKKKFVILLSKIDAQVRSEARKVHDLFFDISKNSFPDMDFREVRNALSFSGTFPTTAAPSPRQAAVGPSKRHKLVNEVEPDTGPPQKPLQRGGLVSGGEDSRIRGHVPQKESRIGSGIGSSREQCQQEDSPLLTHPGELVICKKKRKDREKSVVKPRIGSVGPVSPSSMGRGLRSPGPGSVPKDTRLTQPMTHPQGWANQPTPPANGDGGSVGWANPVKRLRTDSGKRRPSHL</sequence>
<feature type="region of interest" description="Disordered" evidence="1">
    <location>
        <begin position="92"/>
        <end position="250"/>
    </location>
</feature>
<dbReference type="EMBL" id="RXIC02000023">
    <property type="protein sequence ID" value="KAB1214347.1"/>
    <property type="molecule type" value="Genomic_DNA"/>
</dbReference>
<dbReference type="AlphaFoldDB" id="A0A6A1VQZ0"/>
<evidence type="ECO:0000313" key="2">
    <source>
        <dbReference type="EMBL" id="KAB1214347.1"/>
    </source>
</evidence>
<evidence type="ECO:0000313" key="3">
    <source>
        <dbReference type="Proteomes" id="UP000516437"/>
    </source>
</evidence>
<comment type="caution">
    <text evidence="2">The sequence shown here is derived from an EMBL/GenBank/DDBJ whole genome shotgun (WGS) entry which is preliminary data.</text>
</comment>
<gene>
    <name evidence="2" type="ORF">CJ030_MR5G000846</name>
</gene>
<dbReference type="Proteomes" id="UP000516437">
    <property type="component" value="Chromosome 5"/>
</dbReference>